<dbReference type="PROSITE" id="PS51371">
    <property type="entry name" value="CBS"/>
    <property type="match status" value="2"/>
</dbReference>
<keyword evidence="5" id="KW-0129">CBS domain</keyword>
<dbReference type="CDD" id="cd04590">
    <property type="entry name" value="CBS_pair_CorC_HlyC_assoc"/>
    <property type="match status" value="1"/>
</dbReference>
<evidence type="ECO:0000256" key="2">
    <source>
        <dbReference type="ARBA" id="ARBA00006337"/>
    </source>
</evidence>
<comment type="similarity">
    <text evidence="2">Belongs to the UPF0053 family.</text>
</comment>
<evidence type="ECO:0000313" key="8">
    <source>
        <dbReference type="EMBL" id="VAV96401.1"/>
    </source>
</evidence>
<keyword evidence="3" id="KW-0472">Membrane</keyword>
<dbReference type="GO" id="GO:0050660">
    <property type="term" value="F:flavin adenine dinucleotide binding"/>
    <property type="evidence" value="ECO:0007669"/>
    <property type="project" value="InterPro"/>
</dbReference>
<evidence type="ECO:0000256" key="3">
    <source>
        <dbReference type="ARBA" id="ARBA00022475"/>
    </source>
</evidence>
<dbReference type="InterPro" id="IPR016169">
    <property type="entry name" value="FAD-bd_PCMH_sub2"/>
</dbReference>
<sequence length="284" mass="31610">LLPRTLGRNRPAFLAYRFAWLLKPAIAIGDAASDLVTEFDDDQTASEPDDDEDDRKEKELISSVLDFTDTIVREVMTPRPDMISIAGTESTDAALDLVIAEGRSRVPVVGEDIDHIEGVLYARDLLKLMDNEEDARLCSQFMRPAYFVPETKRVSELLRDMQTNQVHLAIVVDEFGGTAGLVTIEDLLEELVGEIVDEYDDEEPMVEILSDDELLVDARLDVDALSELTDTELPAEEFDTVGGLVLDLAGRVPREGEAFTYQGLVLVADQVQGRRVSRVRISKQ</sequence>
<evidence type="ECO:0000256" key="5">
    <source>
        <dbReference type="ARBA" id="ARBA00023122"/>
    </source>
</evidence>
<dbReference type="InterPro" id="IPR036318">
    <property type="entry name" value="FAD-bd_PCMH-like_sf"/>
</dbReference>
<feature type="non-terminal residue" evidence="8">
    <location>
        <position position="1"/>
    </location>
</feature>
<dbReference type="GO" id="GO:0005886">
    <property type="term" value="C:plasma membrane"/>
    <property type="evidence" value="ECO:0007669"/>
    <property type="project" value="UniProtKB-SubCell"/>
</dbReference>
<dbReference type="SMART" id="SM01091">
    <property type="entry name" value="CorC_HlyC"/>
    <property type="match status" value="1"/>
</dbReference>
<keyword evidence="4" id="KW-0677">Repeat</keyword>
<keyword evidence="3" id="KW-1003">Cell membrane</keyword>
<feature type="domain" description="CBS" evidence="7">
    <location>
        <begin position="76"/>
        <end position="135"/>
    </location>
</feature>
<dbReference type="PANTHER" id="PTHR22777">
    <property type="entry name" value="HEMOLYSIN-RELATED"/>
    <property type="match status" value="1"/>
</dbReference>
<dbReference type="Pfam" id="PF00571">
    <property type="entry name" value="CBS"/>
    <property type="match status" value="2"/>
</dbReference>
<dbReference type="Gene3D" id="3.10.580.10">
    <property type="entry name" value="CBS-domain"/>
    <property type="match status" value="1"/>
</dbReference>
<reference evidence="8" key="1">
    <citation type="submission" date="2018-06" db="EMBL/GenBank/DDBJ databases">
        <authorList>
            <person name="Zhirakovskaya E."/>
        </authorList>
    </citation>
    <scope>NUCLEOTIDE SEQUENCE</scope>
</reference>
<dbReference type="SUPFAM" id="SSF54631">
    <property type="entry name" value="CBS-domain pair"/>
    <property type="match status" value="1"/>
</dbReference>
<dbReference type="SMART" id="SM00116">
    <property type="entry name" value="CBS"/>
    <property type="match status" value="2"/>
</dbReference>
<dbReference type="PANTHER" id="PTHR22777:SF32">
    <property type="entry name" value="UPF0053 INNER MEMBRANE PROTEIN YFJD"/>
    <property type="match status" value="1"/>
</dbReference>
<dbReference type="SUPFAM" id="SSF56176">
    <property type="entry name" value="FAD-binding/transporter-associated domain-like"/>
    <property type="match status" value="1"/>
</dbReference>
<accession>A0A3B0RZD4</accession>
<dbReference type="AlphaFoldDB" id="A0A3B0RZD4"/>
<evidence type="ECO:0000256" key="1">
    <source>
        <dbReference type="ARBA" id="ARBA00004651"/>
    </source>
</evidence>
<dbReference type="InterPro" id="IPR005170">
    <property type="entry name" value="Transptr-assoc_dom"/>
</dbReference>
<evidence type="ECO:0000256" key="4">
    <source>
        <dbReference type="ARBA" id="ARBA00022737"/>
    </source>
</evidence>
<comment type="subcellular location">
    <subcellularLocation>
        <location evidence="1">Cell membrane</location>
        <topology evidence="1">Multi-pass membrane protein</topology>
    </subcellularLocation>
</comment>
<dbReference type="InterPro" id="IPR000644">
    <property type="entry name" value="CBS_dom"/>
</dbReference>
<evidence type="ECO:0000259" key="7">
    <source>
        <dbReference type="PROSITE" id="PS51371"/>
    </source>
</evidence>
<dbReference type="Gene3D" id="3.30.465.10">
    <property type="match status" value="1"/>
</dbReference>
<organism evidence="8">
    <name type="scientific">hydrothermal vent metagenome</name>
    <dbReference type="NCBI Taxonomy" id="652676"/>
    <lineage>
        <taxon>unclassified sequences</taxon>
        <taxon>metagenomes</taxon>
        <taxon>ecological metagenomes</taxon>
    </lineage>
</organism>
<dbReference type="InterPro" id="IPR044751">
    <property type="entry name" value="Ion_transp-like_CBS"/>
</dbReference>
<protein>
    <submittedName>
        <fullName evidence="8">Magnesium and cobalt efflux protein CorC</fullName>
    </submittedName>
</protein>
<feature type="region of interest" description="Disordered" evidence="6">
    <location>
        <begin position="40"/>
        <end position="59"/>
    </location>
</feature>
<feature type="compositionally biased region" description="Acidic residues" evidence="6">
    <location>
        <begin position="40"/>
        <end position="54"/>
    </location>
</feature>
<name>A0A3B0RZD4_9ZZZZ</name>
<feature type="domain" description="CBS" evidence="7">
    <location>
        <begin position="141"/>
        <end position="198"/>
    </location>
</feature>
<dbReference type="FunFam" id="3.10.580.10:FF:000002">
    <property type="entry name" value="Magnesium/cobalt efflux protein CorC"/>
    <property type="match status" value="1"/>
</dbReference>
<gene>
    <name evidence="8" type="ORF">MNBD_ACTINO02-1517</name>
</gene>
<evidence type="ECO:0000256" key="6">
    <source>
        <dbReference type="SAM" id="MobiDB-lite"/>
    </source>
</evidence>
<dbReference type="EMBL" id="UOEK01000099">
    <property type="protein sequence ID" value="VAV96401.1"/>
    <property type="molecule type" value="Genomic_DNA"/>
</dbReference>
<dbReference type="InterPro" id="IPR046342">
    <property type="entry name" value="CBS_dom_sf"/>
</dbReference>
<dbReference type="Pfam" id="PF03471">
    <property type="entry name" value="CorC_HlyC"/>
    <property type="match status" value="1"/>
</dbReference>
<proteinExistence type="inferred from homology"/>